<dbReference type="InterPro" id="IPR023198">
    <property type="entry name" value="PGP-like_dom2"/>
</dbReference>
<feature type="active site" description="Proton donor" evidence="3">
    <location>
        <position position="411"/>
    </location>
</feature>
<dbReference type="InterPro" id="IPR036412">
    <property type="entry name" value="HAD-like_sf"/>
</dbReference>
<dbReference type="SUPFAM" id="SSF52788">
    <property type="entry name" value="Phosphotyrosine protein phosphatases I"/>
    <property type="match status" value="1"/>
</dbReference>
<dbReference type="PRINTS" id="PR00719">
    <property type="entry name" value="LMWPTPASE"/>
</dbReference>
<sequence>MSSENPTPRRKPNTTSSSGRNESGTPSASVDTARARKILLVDVDGTLTDSFPGIRDSFLHALDNNGIERPSDTEIQRIPGPPMSETLAGLGLRGELLEKALQDYLQHQAGGGWLNAAAFPGMKDLLAKWRAKEIILSTATSKSKESARRILEHFGMLQYFHVLAAADPSTGRQGKAMVIDYALEQLQELPELNGSDEHGNSASSGTLNPANILLIGDRIHDVEGAAQHGIDSVLVGWGYGDDSERARASHYVATPEQLDALVERWIDGDAGVSASHKVKKITVVCTGNICRSPIGDVMLNKALSDAGMNDVVVNSCGLGGWHVGEGADPRAVRELDSFGYDGSAHRAAQVGEEHLDADVFLAMDRGHVRGLKGLGVDPAKIYMFRAFDPDSFDATSDADNVHSLRAPEVSDPYYSEDAAFTEVAEQIEAAVPGIVEYFLR</sequence>
<dbReference type="RefSeq" id="WP_328592945.1">
    <property type="nucleotide sequence ID" value="NZ_CP045032.1"/>
</dbReference>
<dbReference type="EMBL" id="CP045032">
    <property type="protein sequence ID" value="QFQ02074.1"/>
    <property type="molecule type" value="Genomic_DNA"/>
</dbReference>
<keyword evidence="2 6" id="KW-0378">Hydrolase</keyword>
<dbReference type="Proteomes" id="UP000326711">
    <property type="component" value="Chromosome"/>
</dbReference>
<dbReference type="InterPro" id="IPR023485">
    <property type="entry name" value="Ptyr_pPase"/>
</dbReference>
<evidence type="ECO:0000256" key="2">
    <source>
        <dbReference type="ARBA" id="ARBA00022801"/>
    </source>
</evidence>
<dbReference type="SFLD" id="SFLDG01129">
    <property type="entry name" value="C1.5:_HAD__Beta-PGM__Phosphata"/>
    <property type="match status" value="1"/>
</dbReference>
<dbReference type="InterPro" id="IPR050155">
    <property type="entry name" value="HAD-like_hydrolase_sf"/>
</dbReference>
<dbReference type="EC" id="3.1.3.48" evidence="6"/>
<dbReference type="AlphaFoldDB" id="A0A5J6Z536"/>
<reference evidence="7" key="1">
    <citation type="submission" date="2019-10" db="EMBL/GenBank/DDBJ databases">
        <title>Complete genome sequence of Corynebacterium urogenitalis DSM 108747, isolated from the genital tract of a cow.</title>
        <authorList>
            <person name="Ruckert C."/>
            <person name="Ballas P."/>
            <person name="Wagener K."/>
            <person name="Drillich M."/>
            <person name="Kaempfer P."/>
            <person name="Busse H.-J."/>
            <person name="Ehling-Schulz M."/>
        </authorList>
    </citation>
    <scope>NUCLEOTIDE SEQUENCE [LARGE SCALE GENOMIC DNA]</scope>
    <source>
        <strain evidence="7">LMM 1652</strain>
    </source>
</reference>
<evidence type="ECO:0000259" key="5">
    <source>
        <dbReference type="SMART" id="SM00226"/>
    </source>
</evidence>
<proteinExistence type="inferred from homology"/>
<dbReference type="CDD" id="cd16343">
    <property type="entry name" value="LMWPTP"/>
    <property type="match status" value="1"/>
</dbReference>
<evidence type="ECO:0000313" key="6">
    <source>
        <dbReference type="EMBL" id="QFQ02074.1"/>
    </source>
</evidence>
<dbReference type="InterPro" id="IPR017867">
    <property type="entry name" value="Tyr_phospatase_low_mol_wt"/>
</dbReference>
<comment type="similarity">
    <text evidence="1">Belongs to the low molecular weight phosphotyrosine protein phosphatase family.</text>
</comment>
<dbReference type="InterPro" id="IPR036196">
    <property type="entry name" value="Ptyr_pPase_sf"/>
</dbReference>
<dbReference type="GO" id="GO:0004713">
    <property type="term" value="F:protein tyrosine kinase activity"/>
    <property type="evidence" value="ECO:0007669"/>
    <property type="project" value="TreeGrafter"/>
</dbReference>
<dbReference type="Pfam" id="PF13419">
    <property type="entry name" value="HAD_2"/>
    <property type="match status" value="1"/>
</dbReference>
<evidence type="ECO:0000313" key="7">
    <source>
        <dbReference type="Proteomes" id="UP000326711"/>
    </source>
</evidence>
<dbReference type="Gene3D" id="1.10.150.240">
    <property type="entry name" value="Putative phosphatase, domain 2"/>
    <property type="match status" value="1"/>
</dbReference>
<evidence type="ECO:0000256" key="3">
    <source>
        <dbReference type="PIRSR" id="PIRSR617867-1"/>
    </source>
</evidence>
<dbReference type="SUPFAM" id="SSF56784">
    <property type="entry name" value="HAD-like"/>
    <property type="match status" value="1"/>
</dbReference>
<dbReference type="GO" id="GO:0005829">
    <property type="term" value="C:cytosol"/>
    <property type="evidence" value="ECO:0007669"/>
    <property type="project" value="TreeGrafter"/>
</dbReference>
<name>A0A5J6Z536_9CORY</name>
<dbReference type="InterPro" id="IPR041492">
    <property type="entry name" value="HAD_2"/>
</dbReference>
<protein>
    <submittedName>
        <fullName evidence="6">Putative low molecular weight protein-tyrosine-phosphatase</fullName>
        <ecNumber evidence="6">3.1.3.48</ecNumber>
    </submittedName>
</protein>
<dbReference type="Gene3D" id="3.40.50.2300">
    <property type="match status" value="1"/>
</dbReference>
<dbReference type="KEGG" id="cuo:CUROG_03470"/>
<feature type="compositionally biased region" description="Polar residues" evidence="4">
    <location>
        <begin position="13"/>
        <end position="30"/>
    </location>
</feature>
<feature type="domain" description="Phosphotyrosine protein phosphatase I" evidence="5">
    <location>
        <begin position="279"/>
        <end position="437"/>
    </location>
</feature>
<dbReference type="Gene3D" id="3.40.50.1000">
    <property type="entry name" value="HAD superfamily/HAD-like"/>
    <property type="match status" value="1"/>
</dbReference>
<gene>
    <name evidence="6" type="primary">ptpA1</name>
    <name evidence="6" type="ORF">CUROG_03470</name>
</gene>
<feature type="active site" evidence="3">
    <location>
        <position position="291"/>
    </location>
</feature>
<accession>A0A5J6Z536</accession>
<dbReference type="PANTHER" id="PTHR43434">
    <property type="entry name" value="PHOSPHOGLYCOLATE PHOSPHATASE"/>
    <property type="match status" value="1"/>
</dbReference>
<dbReference type="PANTHER" id="PTHR43434:SF20">
    <property type="entry name" value="5'-NUCLEOTIDASE"/>
    <property type="match status" value="1"/>
</dbReference>
<feature type="region of interest" description="Disordered" evidence="4">
    <location>
        <begin position="1"/>
        <end position="31"/>
    </location>
</feature>
<organism evidence="6 7">
    <name type="scientific">Corynebacterium urogenitale</name>
    <dbReference type="NCBI Taxonomy" id="2487892"/>
    <lineage>
        <taxon>Bacteria</taxon>
        <taxon>Bacillati</taxon>
        <taxon>Actinomycetota</taxon>
        <taxon>Actinomycetes</taxon>
        <taxon>Mycobacteriales</taxon>
        <taxon>Corynebacteriaceae</taxon>
        <taxon>Corynebacterium</taxon>
    </lineage>
</organism>
<dbReference type="SFLD" id="SFLDS00003">
    <property type="entry name" value="Haloacid_Dehalogenase"/>
    <property type="match status" value="1"/>
</dbReference>
<dbReference type="InterPro" id="IPR023214">
    <property type="entry name" value="HAD_sf"/>
</dbReference>
<evidence type="ECO:0000256" key="1">
    <source>
        <dbReference type="ARBA" id="ARBA00011063"/>
    </source>
</evidence>
<evidence type="ECO:0000256" key="4">
    <source>
        <dbReference type="SAM" id="MobiDB-lite"/>
    </source>
</evidence>
<feature type="active site" description="Nucleophile" evidence="3">
    <location>
        <position position="285"/>
    </location>
</feature>
<dbReference type="SMART" id="SM00226">
    <property type="entry name" value="LMWPc"/>
    <property type="match status" value="1"/>
</dbReference>
<dbReference type="GO" id="GO:0004725">
    <property type="term" value="F:protein tyrosine phosphatase activity"/>
    <property type="evidence" value="ECO:0007669"/>
    <property type="project" value="UniProtKB-EC"/>
</dbReference>
<dbReference type="Pfam" id="PF01451">
    <property type="entry name" value="LMWPc"/>
    <property type="match status" value="1"/>
</dbReference>
<keyword evidence="7" id="KW-1185">Reference proteome</keyword>